<protein>
    <submittedName>
        <fullName evidence="2">RNA-directed DNA polymerase from mobile element jockey</fullName>
    </submittedName>
</protein>
<reference evidence="2 3" key="1">
    <citation type="journal article" date="2021" name="Elife">
        <title>Chloroplast acquisition without the gene transfer in kleptoplastic sea slugs, Plakobranchus ocellatus.</title>
        <authorList>
            <person name="Maeda T."/>
            <person name="Takahashi S."/>
            <person name="Yoshida T."/>
            <person name="Shimamura S."/>
            <person name="Takaki Y."/>
            <person name="Nagai Y."/>
            <person name="Toyoda A."/>
            <person name="Suzuki Y."/>
            <person name="Arimoto A."/>
            <person name="Ishii H."/>
            <person name="Satoh N."/>
            <person name="Nishiyama T."/>
            <person name="Hasebe M."/>
            <person name="Maruyama T."/>
            <person name="Minagawa J."/>
            <person name="Obokata J."/>
            <person name="Shigenobu S."/>
        </authorList>
    </citation>
    <scope>NUCLEOTIDE SEQUENCE [LARGE SCALE GENOMIC DNA]</scope>
</reference>
<evidence type="ECO:0000256" key="1">
    <source>
        <dbReference type="SAM" id="SignalP"/>
    </source>
</evidence>
<feature type="chain" id="PRO_5043719149" evidence="1">
    <location>
        <begin position="31"/>
        <end position="247"/>
    </location>
</feature>
<keyword evidence="3" id="KW-1185">Reference proteome</keyword>
<dbReference type="Proteomes" id="UP000735302">
    <property type="component" value="Unassembled WGS sequence"/>
</dbReference>
<evidence type="ECO:0000313" key="3">
    <source>
        <dbReference type="Proteomes" id="UP000735302"/>
    </source>
</evidence>
<dbReference type="GO" id="GO:0003964">
    <property type="term" value="F:RNA-directed DNA polymerase activity"/>
    <property type="evidence" value="ECO:0007669"/>
    <property type="project" value="UniProtKB-KW"/>
</dbReference>
<name>A0AAV4B8I9_9GAST</name>
<comment type="caution">
    <text evidence="2">The sequence shown here is derived from an EMBL/GenBank/DDBJ whole genome shotgun (WGS) entry which is preliminary data.</text>
</comment>
<evidence type="ECO:0000313" key="2">
    <source>
        <dbReference type="EMBL" id="GFO15148.1"/>
    </source>
</evidence>
<organism evidence="2 3">
    <name type="scientific">Plakobranchus ocellatus</name>
    <dbReference type="NCBI Taxonomy" id="259542"/>
    <lineage>
        <taxon>Eukaryota</taxon>
        <taxon>Metazoa</taxon>
        <taxon>Spiralia</taxon>
        <taxon>Lophotrochozoa</taxon>
        <taxon>Mollusca</taxon>
        <taxon>Gastropoda</taxon>
        <taxon>Heterobranchia</taxon>
        <taxon>Euthyneura</taxon>
        <taxon>Panpulmonata</taxon>
        <taxon>Sacoglossa</taxon>
        <taxon>Placobranchoidea</taxon>
        <taxon>Plakobranchidae</taxon>
        <taxon>Plakobranchus</taxon>
    </lineage>
</organism>
<keyword evidence="2" id="KW-0548">Nucleotidyltransferase</keyword>
<keyword evidence="2" id="KW-0808">Transferase</keyword>
<sequence>MITLAISNTKNNRFLTLVLALAITLVLIAAHRERAARSDVKNQTHRTNSSQCLWTLENQDDSVSLNIVLNPTHVRREFATSANHVVADTEDKLLNTADMTVTSPVLIVNLAMAFPSVVVGYARAVHTDHARQQSSSTTFNPYGKFLTMTLIQHSIIFLEASAELSGVTHARRIKVGRGEDKIQTDTVVLTFHSRKAPSKICAGYLTLDVRPYVPLPTRCNKCQRYGHGKDKCKKPAAVCVKCGKGGP</sequence>
<keyword evidence="2" id="KW-0695">RNA-directed DNA polymerase</keyword>
<accession>A0AAV4B8I9</accession>
<gene>
    <name evidence="2" type="ORF">PoB_004165300</name>
</gene>
<dbReference type="AlphaFoldDB" id="A0AAV4B8I9"/>
<feature type="signal peptide" evidence="1">
    <location>
        <begin position="1"/>
        <end position="30"/>
    </location>
</feature>
<dbReference type="EMBL" id="BLXT01004603">
    <property type="protein sequence ID" value="GFO15148.1"/>
    <property type="molecule type" value="Genomic_DNA"/>
</dbReference>
<proteinExistence type="predicted"/>
<keyword evidence="1" id="KW-0732">Signal</keyword>